<comment type="caution">
    <text evidence="1">The sequence shown here is derived from an EMBL/GenBank/DDBJ whole genome shotgun (WGS) entry which is preliminary data.</text>
</comment>
<name>A0A1F2WSK5_9ACTN</name>
<reference evidence="1 2" key="1">
    <citation type="journal article" date="2016" name="Nat. Commun.">
        <title>Thousands of microbial genomes shed light on interconnected biogeochemical processes in an aquifer system.</title>
        <authorList>
            <person name="Anantharaman K."/>
            <person name="Brown C.T."/>
            <person name="Hug L.A."/>
            <person name="Sharon I."/>
            <person name="Castelle C.J."/>
            <person name="Probst A.J."/>
            <person name="Thomas B.C."/>
            <person name="Singh A."/>
            <person name="Wilkins M.J."/>
            <person name="Karaoz U."/>
            <person name="Brodie E.L."/>
            <person name="Williams K.H."/>
            <person name="Hubbard S.S."/>
            <person name="Banfield J.F."/>
        </authorList>
    </citation>
    <scope>NUCLEOTIDE SEQUENCE [LARGE SCALE GENOMIC DNA]</scope>
</reference>
<dbReference type="AlphaFoldDB" id="A0A1F2WSK5"/>
<accession>A0A1F2WSK5</accession>
<organism evidence="1 2">
    <name type="scientific">Candidatus Solincola sediminis</name>
    <dbReference type="NCBI Taxonomy" id="1797199"/>
    <lineage>
        <taxon>Bacteria</taxon>
        <taxon>Bacillati</taxon>
        <taxon>Actinomycetota</taxon>
        <taxon>Candidatus Geothermincolia</taxon>
        <taxon>Candidatus Geothermincolales</taxon>
        <taxon>Candidatus Geothermincolaceae</taxon>
        <taxon>Candidatus Solincola</taxon>
    </lineage>
</organism>
<sequence length="82" mass="8964">MEKQVRIISGLFFHTAEAFPGITRRFHCEITSGEGGGRPDNSIAEEAKARGIEVALAGDAIEPRRIYQAIFFASYVASLAHL</sequence>
<evidence type="ECO:0000313" key="2">
    <source>
        <dbReference type="Proteomes" id="UP000177876"/>
    </source>
</evidence>
<dbReference type="EMBL" id="MELK01000010">
    <property type="protein sequence ID" value="OFW59783.1"/>
    <property type="molecule type" value="Genomic_DNA"/>
</dbReference>
<dbReference type="Proteomes" id="UP000177876">
    <property type="component" value="Unassembled WGS sequence"/>
</dbReference>
<dbReference type="STRING" id="1797197.A2Y75_07890"/>
<protein>
    <submittedName>
        <fullName evidence="1">Uncharacterized protein</fullName>
    </submittedName>
</protein>
<gene>
    <name evidence="1" type="ORF">A2Y75_07890</name>
</gene>
<proteinExistence type="predicted"/>
<evidence type="ECO:0000313" key="1">
    <source>
        <dbReference type="EMBL" id="OFW59783.1"/>
    </source>
</evidence>